<reference evidence="3 4" key="1">
    <citation type="submission" date="2019-10" db="EMBL/GenBank/DDBJ databases">
        <title>A soil myxobacterium in the family Polyangiaceae.</title>
        <authorList>
            <person name="Li Y."/>
            <person name="Wang J."/>
        </authorList>
    </citation>
    <scope>NUCLEOTIDE SEQUENCE [LARGE SCALE GENOMIC DNA]</scope>
    <source>
        <strain evidence="3 4">DSM 14734</strain>
    </source>
</reference>
<dbReference type="PANTHER" id="PTHR24305:SF166">
    <property type="entry name" value="CYTOCHROME P450 12A4, MITOCHONDRIAL-RELATED"/>
    <property type="match status" value="1"/>
</dbReference>
<protein>
    <submittedName>
        <fullName evidence="3">Cytochrome P450</fullName>
    </submittedName>
</protein>
<dbReference type="InterPro" id="IPR036396">
    <property type="entry name" value="Cyt_P450_sf"/>
</dbReference>
<dbReference type="InterPro" id="IPR001128">
    <property type="entry name" value="Cyt_P450"/>
</dbReference>
<dbReference type="EMBL" id="WJIE01000001">
    <property type="protein sequence ID" value="MRG90389.1"/>
    <property type="molecule type" value="Genomic_DNA"/>
</dbReference>
<dbReference type="Pfam" id="PF00067">
    <property type="entry name" value="p450"/>
    <property type="match status" value="1"/>
</dbReference>
<dbReference type="GO" id="GO:0004497">
    <property type="term" value="F:monooxygenase activity"/>
    <property type="evidence" value="ECO:0007669"/>
    <property type="project" value="InterPro"/>
</dbReference>
<keyword evidence="2" id="KW-0479">Metal-binding</keyword>
<dbReference type="PANTHER" id="PTHR24305">
    <property type="entry name" value="CYTOCHROME P450"/>
    <property type="match status" value="1"/>
</dbReference>
<organism evidence="3 4">
    <name type="scientific">Polyangium spumosum</name>
    <dbReference type="NCBI Taxonomy" id="889282"/>
    <lineage>
        <taxon>Bacteria</taxon>
        <taxon>Pseudomonadati</taxon>
        <taxon>Myxococcota</taxon>
        <taxon>Polyangia</taxon>
        <taxon>Polyangiales</taxon>
        <taxon>Polyangiaceae</taxon>
        <taxon>Polyangium</taxon>
    </lineage>
</organism>
<keyword evidence="2" id="KW-0349">Heme</keyword>
<dbReference type="PRINTS" id="PR00385">
    <property type="entry name" value="P450"/>
</dbReference>
<dbReference type="GO" id="GO:0016705">
    <property type="term" value="F:oxidoreductase activity, acting on paired donors, with incorporation or reduction of molecular oxygen"/>
    <property type="evidence" value="ECO:0007669"/>
    <property type="project" value="InterPro"/>
</dbReference>
<dbReference type="Gene3D" id="1.10.630.10">
    <property type="entry name" value="Cytochrome P450"/>
    <property type="match status" value="1"/>
</dbReference>
<dbReference type="AlphaFoldDB" id="A0A6N7PEK4"/>
<comment type="cofactor">
    <cofactor evidence="2">
        <name>heme</name>
        <dbReference type="ChEBI" id="CHEBI:30413"/>
    </cofactor>
</comment>
<evidence type="ECO:0000313" key="3">
    <source>
        <dbReference type="EMBL" id="MRG90389.1"/>
    </source>
</evidence>
<comment type="similarity">
    <text evidence="1">Belongs to the cytochrome P450 family.</text>
</comment>
<gene>
    <name evidence="3" type="ORF">GF068_00395</name>
</gene>
<dbReference type="InterPro" id="IPR050121">
    <property type="entry name" value="Cytochrome_P450_monoxygenase"/>
</dbReference>
<evidence type="ECO:0000313" key="4">
    <source>
        <dbReference type="Proteomes" id="UP000440224"/>
    </source>
</evidence>
<dbReference type="GO" id="GO:0020037">
    <property type="term" value="F:heme binding"/>
    <property type="evidence" value="ECO:0007669"/>
    <property type="project" value="InterPro"/>
</dbReference>
<keyword evidence="4" id="KW-1185">Reference proteome</keyword>
<keyword evidence="2" id="KW-0408">Iron</keyword>
<dbReference type="Proteomes" id="UP000440224">
    <property type="component" value="Unassembled WGS sequence"/>
</dbReference>
<dbReference type="PRINTS" id="PR00463">
    <property type="entry name" value="EP450I"/>
</dbReference>
<sequence>MVPAGSIDGVDTFPDAARRVDRWCPQGRSMVSTPSSMPPAGSIDGARRVDRWCRHLPRCRPQGRSMPPAPSSMPPAGNFTLLCRSVLGIMAPMGTLPPGPRSSLPSLVRYLRDPIGCMQPLTKAYGATVTFPGKPALVMTGDPAGIKAIYTADPDTFAPLNQDLGVFIGPRSLILAGGAEHKRARKLMMPPFHGARMRAYGEQMVRLAAQRAEAFQVGQTLTMTELLQELSLDVILQVVFGVTERAAMKTLGALLLEITNGISPLLALVPALRHEFGGVGPYARFLARRRRLHAALDDLIQKGRAARPREDVLSLLLAARAEDGSPMDDEEIRDQLLLLVVAGHETTAIAMAWALYALHRPENAAALGRLRDELATLGPEPAPEELAKLSYLEAVCNETLRRYPLAPAPAPRKLLRPFELLGYDLPAGVGVVPAISVAHFREDVYPDPMRFSPERFLDRTYSPFEFLPYGGGARRCLGAAMASHEMKLVLGTLLRRHHFRLASPKPDPGAVRAANAGPRYGVKMIVG</sequence>
<feature type="binding site" description="axial binding residue" evidence="2">
    <location>
        <position position="476"/>
    </location>
    <ligand>
        <name>heme</name>
        <dbReference type="ChEBI" id="CHEBI:30413"/>
    </ligand>
    <ligandPart>
        <name>Fe</name>
        <dbReference type="ChEBI" id="CHEBI:18248"/>
    </ligandPart>
</feature>
<dbReference type="OrthoDB" id="5492567at2"/>
<dbReference type="InterPro" id="IPR002401">
    <property type="entry name" value="Cyt_P450_E_grp-I"/>
</dbReference>
<accession>A0A6N7PEK4</accession>
<dbReference type="GO" id="GO:0005506">
    <property type="term" value="F:iron ion binding"/>
    <property type="evidence" value="ECO:0007669"/>
    <property type="project" value="InterPro"/>
</dbReference>
<comment type="caution">
    <text evidence="3">The sequence shown here is derived from an EMBL/GenBank/DDBJ whole genome shotgun (WGS) entry which is preliminary data.</text>
</comment>
<name>A0A6N7PEK4_9BACT</name>
<evidence type="ECO:0000256" key="2">
    <source>
        <dbReference type="PIRSR" id="PIRSR602401-1"/>
    </source>
</evidence>
<dbReference type="SUPFAM" id="SSF48264">
    <property type="entry name" value="Cytochrome P450"/>
    <property type="match status" value="1"/>
</dbReference>
<evidence type="ECO:0000256" key="1">
    <source>
        <dbReference type="ARBA" id="ARBA00010617"/>
    </source>
</evidence>
<proteinExistence type="inferred from homology"/>
<dbReference type="CDD" id="cd11053">
    <property type="entry name" value="CYP110-like"/>
    <property type="match status" value="1"/>
</dbReference>